<feature type="domain" description="AAA+ ATPase" evidence="4">
    <location>
        <begin position="463"/>
        <end position="601"/>
    </location>
</feature>
<dbReference type="InterPro" id="IPR027417">
    <property type="entry name" value="P-loop_NTPase"/>
</dbReference>
<feature type="domain" description="AAA+ ATPase" evidence="4">
    <location>
        <begin position="193"/>
        <end position="328"/>
    </location>
</feature>
<dbReference type="InterPro" id="IPR050168">
    <property type="entry name" value="AAA_ATPase_domain"/>
</dbReference>
<evidence type="ECO:0000256" key="1">
    <source>
        <dbReference type="ARBA" id="ARBA00022741"/>
    </source>
</evidence>
<dbReference type="Pfam" id="PF17862">
    <property type="entry name" value="AAA_lid_3"/>
    <property type="match status" value="1"/>
</dbReference>
<keyword evidence="2" id="KW-0067">ATP-binding</keyword>
<dbReference type="Gene3D" id="3.40.50.300">
    <property type="entry name" value="P-loop containing nucleotide triphosphate hydrolases"/>
    <property type="match status" value="2"/>
</dbReference>
<keyword evidence="3" id="KW-0175">Coiled coil</keyword>
<evidence type="ECO:0000259" key="4">
    <source>
        <dbReference type="SMART" id="SM00382"/>
    </source>
</evidence>
<dbReference type="EMBL" id="UINC01004105">
    <property type="protein sequence ID" value="SVA11828.1"/>
    <property type="molecule type" value="Genomic_DNA"/>
</dbReference>
<evidence type="ECO:0000256" key="3">
    <source>
        <dbReference type="ARBA" id="ARBA00023054"/>
    </source>
</evidence>
<dbReference type="AlphaFoldDB" id="A0A381T8C2"/>
<dbReference type="FunFam" id="3.40.50.300:FF:001025">
    <property type="entry name" value="ATPase family, AAA domain-containing 2B"/>
    <property type="match status" value="2"/>
</dbReference>
<dbReference type="Gene3D" id="2.40.40.20">
    <property type="match status" value="1"/>
</dbReference>
<dbReference type="InterPro" id="IPR003959">
    <property type="entry name" value="ATPase_AAA_core"/>
</dbReference>
<sequence>MNPVDMAELGCLNGGVVAISGRRSSSAVVLPSEDVDTGSIHLGATTRLNVCSRVGDGVTVKVRKKVHTLNRVVFAPVGKVVEMSNLQDLVGPNLNGRFIGKGDHITFPSPNGGVLELQAEKVGGVFSMGSGGLIGPETDVEVLGRMARRPLLDTGDVSFADIGGLDDVIKQIQEVAVVPLLHPQIFLRGGKPPIRGVLLDGEPGTGKSLLARALARETQATFHAVSAPEIVGGCVGSAEEALRDLFQNAKEEEPSVIFIDEIDSIAPDRYSSSEMSRRIVAQLLTLLDGIGDRGQVIVIGATNRLDSIDPAVNRSGRFERVIECPVPNRDARLEILEIHTRGMPLTEGVDLGEIADLTVGFVGADIDHLCREGVYRAAERTYGFDRLLDIDEIGAASLTIEHVDMLEAFSLVRPSIKRRYIKEIEEVDFDSIIGQDRAKAVLEEKLLNPLRFPELYEAAGLSIGSGVLMHGPPGTGKTALARAVANVAGAQFLSVKGPELLSMWQGESERAVRTLLDKARKMAPCVVFFDEFDSLGMDRGHVGPGNSGLASVVNQLLTELDGIDSRDGVLVIAATNRRDLIDTAFLREGRLGSQVEVGLPERREYWQIIDRHLGDAPRSPKLDLRPFSDSLPDGMSGADLAGIGKRVRELSVRRHLETNPEGKASGFMIRQEDVDAASEGALVSVGMETWT</sequence>
<dbReference type="PANTHER" id="PTHR23077">
    <property type="entry name" value="AAA-FAMILY ATPASE"/>
    <property type="match status" value="1"/>
</dbReference>
<dbReference type="PROSITE" id="PS00674">
    <property type="entry name" value="AAA"/>
    <property type="match status" value="2"/>
</dbReference>
<name>A0A381T8C2_9ZZZZ</name>
<dbReference type="SUPFAM" id="SSF52540">
    <property type="entry name" value="P-loop containing nucleoside triphosphate hydrolases"/>
    <property type="match status" value="2"/>
</dbReference>
<dbReference type="GO" id="GO:0005524">
    <property type="term" value="F:ATP binding"/>
    <property type="evidence" value="ECO:0007669"/>
    <property type="project" value="UniProtKB-KW"/>
</dbReference>
<dbReference type="InterPro" id="IPR003593">
    <property type="entry name" value="AAA+_ATPase"/>
</dbReference>
<dbReference type="PANTHER" id="PTHR23077:SF171">
    <property type="entry name" value="NUCLEAR VALOSIN-CONTAINING PROTEIN-LIKE"/>
    <property type="match status" value="1"/>
</dbReference>
<dbReference type="SUPFAM" id="SSF50692">
    <property type="entry name" value="ADC-like"/>
    <property type="match status" value="1"/>
</dbReference>
<dbReference type="InterPro" id="IPR003960">
    <property type="entry name" value="ATPase_AAA_CS"/>
</dbReference>
<gene>
    <name evidence="5" type="ORF">METZ01_LOCUS64682</name>
</gene>
<evidence type="ECO:0000256" key="2">
    <source>
        <dbReference type="ARBA" id="ARBA00022840"/>
    </source>
</evidence>
<dbReference type="InterPro" id="IPR041569">
    <property type="entry name" value="AAA_lid_3"/>
</dbReference>
<evidence type="ECO:0000313" key="5">
    <source>
        <dbReference type="EMBL" id="SVA11828.1"/>
    </source>
</evidence>
<proteinExistence type="predicted"/>
<dbReference type="Pfam" id="PF00004">
    <property type="entry name" value="AAA"/>
    <property type="match status" value="2"/>
</dbReference>
<protein>
    <recommendedName>
        <fullName evidence="4">AAA+ ATPase domain-containing protein</fullName>
    </recommendedName>
</protein>
<reference evidence="5" key="1">
    <citation type="submission" date="2018-05" db="EMBL/GenBank/DDBJ databases">
        <authorList>
            <person name="Lanie J.A."/>
            <person name="Ng W.-L."/>
            <person name="Kazmierczak K.M."/>
            <person name="Andrzejewski T.M."/>
            <person name="Davidsen T.M."/>
            <person name="Wayne K.J."/>
            <person name="Tettelin H."/>
            <person name="Glass J.I."/>
            <person name="Rusch D."/>
            <person name="Podicherti R."/>
            <person name="Tsui H.-C.T."/>
            <person name="Winkler M.E."/>
        </authorList>
    </citation>
    <scope>NUCLEOTIDE SEQUENCE</scope>
</reference>
<keyword evidence="1" id="KW-0547">Nucleotide-binding</keyword>
<dbReference type="SMART" id="SM00382">
    <property type="entry name" value="AAA"/>
    <property type="match status" value="2"/>
</dbReference>
<accession>A0A381T8C2</accession>
<dbReference type="GO" id="GO:0016887">
    <property type="term" value="F:ATP hydrolysis activity"/>
    <property type="evidence" value="ECO:0007669"/>
    <property type="project" value="InterPro"/>
</dbReference>
<dbReference type="Gene3D" id="1.10.8.60">
    <property type="match status" value="2"/>
</dbReference>
<dbReference type="InterPro" id="IPR009010">
    <property type="entry name" value="Asp_de-COase-like_dom_sf"/>
</dbReference>
<organism evidence="5">
    <name type="scientific">marine metagenome</name>
    <dbReference type="NCBI Taxonomy" id="408172"/>
    <lineage>
        <taxon>unclassified sequences</taxon>
        <taxon>metagenomes</taxon>
        <taxon>ecological metagenomes</taxon>
    </lineage>
</organism>